<dbReference type="PANTHER" id="PTHR21310">
    <property type="entry name" value="AMINOGLYCOSIDE PHOSPHOTRANSFERASE-RELATED-RELATED"/>
    <property type="match status" value="1"/>
</dbReference>
<dbReference type="SUPFAM" id="SSF56112">
    <property type="entry name" value="Protein kinase-like (PK-like)"/>
    <property type="match status" value="1"/>
</dbReference>
<dbReference type="InterPro" id="IPR051678">
    <property type="entry name" value="AGP_Transferase"/>
</dbReference>
<reference evidence="1 2" key="1">
    <citation type="submission" date="2019-06" db="EMBL/GenBank/DDBJ databases">
        <title>Draft genome sequence of the filamentous fungus Phialemoniopsis curvata isolated from diesel fuel.</title>
        <authorList>
            <person name="Varaljay V.A."/>
            <person name="Lyon W.J."/>
            <person name="Crouch A.L."/>
            <person name="Drake C.E."/>
            <person name="Hollomon J.M."/>
            <person name="Nadeau L.J."/>
            <person name="Nunn H.S."/>
            <person name="Stevenson B.S."/>
            <person name="Bojanowski C.L."/>
            <person name="Crookes-Goodson W.J."/>
        </authorList>
    </citation>
    <scope>NUCLEOTIDE SEQUENCE [LARGE SCALE GENOMIC DNA]</scope>
    <source>
        <strain evidence="1 2">D216</strain>
    </source>
</reference>
<name>A0A507BBX7_9PEZI</name>
<dbReference type="InParanoid" id="A0A507BBX7"/>
<sequence>MLTLDQPTRAEAQGTCQLGIGSTSSKTCLQEVTFCDGIKWLVRLPLAGHVSPDYADEKLLWKSKPCHSSARTLPFLFPEIKYWGLAAANPLGLGPYIILDFIEGVPLDSILGDPRATHNFRLIRDDIGESVIESLYRQLAKILLQLFQFDFDRIGSLLVPKTRYRAPVRPLTFKVHDMLQTGGVDTFGNRNLGFSTTSEYFRYVLEQYWEQFWSQPNSIGGEFNARTKYESLSTLQTLLDSFIHPDFDRGPFKPICDDLSLASVIVRGEDDLAIVGLVDFEWSYVGPAQLFGSAPWWLLGIRLNNVDTFSDDDQHEILTRFTKHLRLFRHVLSEE</sequence>
<organism evidence="1 2">
    <name type="scientific">Thyridium curvatum</name>
    <dbReference type="NCBI Taxonomy" id="1093900"/>
    <lineage>
        <taxon>Eukaryota</taxon>
        <taxon>Fungi</taxon>
        <taxon>Dikarya</taxon>
        <taxon>Ascomycota</taxon>
        <taxon>Pezizomycotina</taxon>
        <taxon>Sordariomycetes</taxon>
        <taxon>Sordariomycetidae</taxon>
        <taxon>Thyridiales</taxon>
        <taxon>Thyridiaceae</taxon>
        <taxon>Thyridium</taxon>
    </lineage>
</organism>
<accession>A0A507BBX7</accession>
<comment type="caution">
    <text evidence="1">The sequence shown here is derived from an EMBL/GenBank/DDBJ whole genome shotgun (WGS) entry which is preliminary data.</text>
</comment>
<proteinExistence type="predicted"/>
<protein>
    <recommendedName>
        <fullName evidence="3">Aminoglycoside phosphotransferase domain-containing protein</fullName>
    </recommendedName>
</protein>
<dbReference type="InterPro" id="IPR011009">
    <property type="entry name" value="Kinase-like_dom_sf"/>
</dbReference>
<dbReference type="RefSeq" id="XP_030996610.1">
    <property type="nucleotide sequence ID" value="XM_031139483.1"/>
</dbReference>
<dbReference type="AlphaFoldDB" id="A0A507BBX7"/>
<gene>
    <name evidence="1" type="ORF">E0L32_005008</name>
</gene>
<dbReference type="GeneID" id="41972455"/>
<evidence type="ECO:0008006" key="3">
    <source>
        <dbReference type="Google" id="ProtNLM"/>
    </source>
</evidence>
<evidence type="ECO:0000313" key="1">
    <source>
        <dbReference type="EMBL" id="TPX14899.1"/>
    </source>
</evidence>
<dbReference type="EMBL" id="SKBQ01000025">
    <property type="protein sequence ID" value="TPX14899.1"/>
    <property type="molecule type" value="Genomic_DNA"/>
</dbReference>
<dbReference type="OrthoDB" id="5412996at2759"/>
<dbReference type="Proteomes" id="UP000319257">
    <property type="component" value="Unassembled WGS sequence"/>
</dbReference>
<keyword evidence="2" id="KW-1185">Reference proteome</keyword>
<evidence type="ECO:0000313" key="2">
    <source>
        <dbReference type="Proteomes" id="UP000319257"/>
    </source>
</evidence>
<dbReference type="PANTHER" id="PTHR21310:SF37">
    <property type="entry name" value="AMINOGLYCOSIDE PHOSPHOTRANSFERASE DOMAIN-CONTAINING PROTEIN"/>
    <property type="match status" value="1"/>
</dbReference>